<evidence type="ECO:0000313" key="4">
    <source>
        <dbReference type="EMBL" id="KAG9444282.1"/>
    </source>
</evidence>
<dbReference type="InterPro" id="IPR029063">
    <property type="entry name" value="SAM-dependent_MTases_sf"/>
</dbReference>
<dbReference type="AlphaFoldDB" id="A0AAV7E9U5"/>
<gene>
    <name evidence="4" type="ORF">H6P81_015622</name>
</gene>
<sequence>MDVQGHTVPHMVGGTGEHSYANNSSVQRVVMAKVKHIVDEAISGLYSSMLPESLAIGDLGCSAGPNTLALISQIIDAIDLESRNLTRHPPELVFYLNDLHGNDFNSVFQSLPAFHEKLITEKGEGFRACYVGAMPGSFYGRLFPKTSLHFIHSSYSLHWLSQVPPELTSTSNKGSIYLIDTSPPLVIQAYLEQYKRDFDLFLRSRSEELVSGGRMVLTLMGKSTADPSCPDNSRVWQQLGEALYHLASQGLIEEAKVDAFNLAYYTPSAEELKDVVEREGSFDVNNLEIMQLNWNGLSTEEGDEGNYDPVAAASNATKGLRAVIEPLLASYFGADLMDEVFQKYDNIMSEHYSGNNKTVLTSLVVTLTKKV</sequence>
<evidence type="ECO:0000313" key="5">
    <source>
        <dbReference type="Proteomes" id="UP000825729"/>
    </source>
</evidence>
<dbReference type="Gene3D" id="1.10.1200.270">
    <property type="entry name" value="Methyltransferase, alpha-helical capping domain"/>
    <property type="match status" value="1"/>
</dbReference>
<protein>
    <submittedName>
        <fullName evidence="4">Uncharacterized protein</fullName>
    </submittedName>
</protein>
<dbReference type="Proteomes" id="UP000825729">
    <property type="component" value="Unassembled WGS sequence"/>
</dbReference>
<keyword evidence="5" id="KW-1185">Reference proteome</keyword>
<feature type="region of interest" description="Disordered" evidence="3">
    <location>
        <begin position="1"/>
        <end position="20"/>
    </location>
</feature>
<comment type="caution">
    <text evidence="4">The sequence shown here is derived from an EMBL/GenBank/DDBJ whole genome shotgun (WGS) entry which is preliminary data.</text>
</comment>
<dbReference type="PANTHER" id="PTHR31009">
    <property type="entry name" value="S-ADENOSYL-L-METHIONINE:CARBOXYL METHYLTRANSFERASE FAMILY PROTEIN"/>
    <property type="match status" value="1"/>
</dbReference>
<proteinExistence type="predicted"/>
<accession>A0AAV7E9U5</accession>
<organism evidence="4 5">
    <name type="scientific">Aristolochia fimbriata</name>
    <name type="common">White veined hardy Dutchman's pipe vine</name>
    <dbReference type="NCBI Taxonomy" id="158543"/>
    <lineage>
        <taxon>Eukaryota</taxon>
        <taxon>Viridiplantae</taxon>
        <taxon>Streptophyta</taxon>
        <taxon>Embryophyta</taxon>
        <taxon>Tracheophyta</taxon>
        <taxon>Spermatophyta</taxon>
        <taxon>Magnoliopsida</taxon>
        <taxon>Magnoliidae</taxon>
        <taxon>Piperales</taxon>
        <taxon>Aristolochiaceae</taxon>
        <taxon>Aristolochia</taxon>
    </lineage>
</organism>
<keyword evidence="2" id="KW-0460">Magnesium</keyword>
<dbReference type="SUPFAM" id="SSF53335">
    <property type="entry name" value="S-adenosyl-L-methionine-dependent methyltransferases"/>
    <property type="match status" value="1"/>
</dbReference>
<dbReference type="InterPro" id="IPR042086">
    <property type="entry name" value="MeTrfase_capping"/>
</dbReference>
<dbReference type="GO" id="GO:0008168">
    <property type="term" value="F:methyltransferase activity"/>
    <property type="evidence" value="ECO:0007669"/>
    <property type="project" value="InterPro"/>
</dbReference>
<dbReference type="Pfam" id="PF03492">
    <property type="entry name" value="Methyltransf_7"/>
    <property type="match status" value="1"/>
</dbReference>
<dbReference type="Gene3D" id="3.40.50.150">
    <property type="entry name" value="Vaccinia Virus protein VP39"/>
    <property type="match status" value="1"/>
</dbReference>
<dbReference type="GO" id="GO:0046872">
    <property type="term" value="F:metal ion binding"/>
    <property type="evidence" value="ECO:0007669"/>
    <property type="project" value="UniProtKB-KW"/>
</dbReference>
<evidence type="ECO:0000256" key="2">
    <source>
        <dbReference type="ARBA" id="ARBA00022842"/>
    </source>
</evidence>
<dbReference type="EMBL" id="JAINDJ010000006">
    <property type="protein sequence ID" value="KAG9444282.1"/>
    <property type="molecule type" value="Genomic_DNA"/>
</dbReference>
<evidence type="ECO:0000256" key="1">
    <source>
        <dbReference type="ARBA" id="ARBA00022723"/>
    </source>
</evidence>
<name>A0AAV7E9U5_ARIFI</name>
<evidence type="ECO:0000256" key="3">
    <source>
        <dbReference type="SAM" id="MobiDB-lite"/>
    </source>
</evidence>
<keyword evidence="1" id="KW-0479">Metal-binding</keyword>
<reference evidence="4 5" key="1">
    <citation type="submission" date="2021-07" db="EMBL/GenBank/DDBJ databases">
        <title>The Aristolochia fimbriata genome: insights into angiosperm evolution, floral development and chemical biosynthesis.</title>
        <authorList>
            <person name="Jiao Y."/>
        </authorList>
    </citation>
    <scope>NUCLEOTIDE SEQUENCE [LARGE SCALE GENOMIC DNA]</scope>
    <source>
        <strain evidence="4">IBCAS-2021</strain>
        <tissue evidence="4">Leaf</tissue>
    </source>
</reference>
<dbReference type="InterPro" id="IPR005299">
    <property type="entry name" value="MeTrfase_7"/>
</dbReference>